<reference evidence="3" key="1">
    <citation type="submission" date="2019-08" db="EMBL/GenBank/DDBJ databases">
        <authorList>
            <person name="Kucharzyk K."/>
            <person name="Murdoch R.W."/>
            <person name="Higgins S."/>
            <person name="Loffler F."/>
        </authorList>
    </citation>
    <scope>NUCLEOTIDE SEQUENCE</scope>
</reference>
<evidence type="ECO:0000256" key="2">
    <source>
        <dbReference type="ARBA" id="ARBA00022801"/>
    </source>
</evidence>
<dbReference type="Pfam" id="PF05343">
    <property type="entry name" value="Peptidase_M42"/>
    <property type="match status" value="1"/>
</dbReference>
<accession>A0A645CBT1</accession>
<dbReference type="GO" id="GO:0046872">
    <property type="term" value="F:metal ion binding"/>
    <property type="evidence" value="ECO:0007669"/>
    <property type="project" value="UniProtKB-KW"/>
</dbReference>
<dbReference type="SUPFAM" id="SSF53187">
    <property type="entry name" value="Zn-dependent exopeptidases"/>
    <property type="match status" value="1"/>
</dbReference>
<dbReference type="GO" id="GO:0004177">
    <property type="term" value="F:aminopeptidase activity"/>
    <property type="evidence" value="ECO:0007669"/>
    <property type="project" value="UniProtKB-KW"/>
</dbReference>
<dbReference type="InterPro" id="IPR008007">
    <property type="entry name" value="Peptidase_M42"/>
</dbReference>
<keyword evidence="3" id="KW-0645">Protease</keyword>
<organism evidence="3">
    <name type="scientific">bioreactor metagenome</name>
    <dbReference type="NCBI Taxonomy" id="1076179"/>
    <lineage>
        <taxon>unclassified sequences</taxon>
        <taxon>metagenomes</taxon>
        <taxon>ecological metagenomes</taxon>
    </lineage>
</organism>
<dbReference type="EC" id="3.4.11.-" evidence="3"/>
<dbReference type="PANTHER" id="PTHR32481">
    <property type="entry name" value="AMINOPEPTIDASE"/>
    <property type="match status" value="1"/>
</dbReference>
<protein>
    <submittedName>
        <fullName evidence="3">Putative aminopeptidase YsdC</fullName>
        <ecNumber evidence="3">3.4.11.-</ecNumber>
    </submittedName>
</protein>
<dbReference type="EMBL" id="VSSQ01025930">
    <property type="protein sequence ID" value="MPM74385.1"/>
    <property type="molecule type" value="Genomic_DNA"/>
</dbReference>
<dbReference type="AlphaFoldDB" id="A0A645CBT1"/>
<keyword evidence="2 3" id="KW-0378">Hydrolase</keyword>
<dbReference type="Gene3D" id="3.40.630.10">
    <property type="entry name" value="Zn peptidases"/>
    <property type="match status" value="1"/>
</dbReference>
<evidence type="ECO:0000256" key="1">
    <source>
        <dbReference type="ARBA" id="ARBA00022723"/>
    </source>
</evidence>
<dbReference type="PANTHER" id="PTHR32481:SF0">
    <property type="entry name" value="AMINOPEPTIDASE YPDE-RELATED"/>
    <property type="match status" value="1"/>
</dbReference>
<name>A0A645CBT1_9ZZZZ</name>
<keyword evidence="3" id="KW-0031">Aminopeptidase</keyword>
<comment type="caution">
    <text evidence="3">The sequence shown here is derived from an EMBL/GenBank/DDBJ whole genome shotgun (WGS) entry which is preliminary data.</text>
</comment>
<evidence type="ECO:0000313" key="3">
    <source>
        <dbReference type="EMBL" id="MPM74385.1"/>
    </source>
</evidence>
<proteinExistence type="predicted"/>
<sequence length="235" mass="25025">MRFLNGVQGIIGADVPEDPAKAFTIDQLFVDVGASSPTDCPISVGDPAVFERPVMELGSRFVSKALDDRISCAVLIEVLRSVNPGNNELVFVFSTQEEVGIRGVISAAYSVDPDLGIAIDVTSVGDTPKAKMEVALGKGPAIKIRDGGMIADPAVVRWMRRSAEAAGIPYQLEILDVLATTDARAIQVTRAGVPTGCISIPTRYIHSPAEMVDLNDVEKVKNLVLALLSQPIEIK</sequence>
<dbReference type="InterPro" id="IPR051464">
    <property type="entry name" value="Peptidase_M42_aminopept"/>
</dbReference>
<keyword evidence="1" id="KW-0479">Metal-binding</keyword>
<gene>
    <name evidence="3" type="primary">ysdC_32</name>
    <name evidence="3" type="ORF">SDC9_121373</name>
</gene>